<name>A0A4R3LDE1_9GAMM</name>
<dbReference type="NCBIfam" id="TIGR00594">
    <property type="entry name" value="polc"/>
    <property type="match status" value="1"/>
</dbReference>
<organism evidence="15 16">
    <name type="scientific">Pseudofulvimonas gallinarii</name>
    <dbReference type="NCBI Taxonomy" id="634155"/>
    <lineage>
        <taxon>Bacteria</taxon>
        <taxon>Pseudomonadati</taxon>
        <taxon>Pseudomonadota</taxon>
        <taxon>Gammaproteobacteria</taxon>
        <taxon>Lysobacterales</taxon>
        <taxon>Rhodanobacteraceae</taxon>
        <taxon>Pseudofulvimonas</taxon>
    </lineage>
</organism>
<evidence type="ECO:0000259" key="14">
    <source>
        <dbReference type="SMART" id="SM00481"/>
    </source>
</evidence>
<keyword evidence="6 13" id="KW-0808">Transferase</keyword>
<dbReference type="GO" id="GO:0008408">
    <property type="term" value="F:3'-5' exonuclease activity"/>
    <property type="evidence" value="ECO:0007669"/>
    <property type="project" value="InterPro"/>
</dbReference>
<dbReference type="InterPro" id="IPR004365">
    <property type="entry name" value="NA-bd_OB_tRNA"/>
</dbReference>
<dbReference type="Gene3D" id="1.10.150.870">
    <property type="match status" value="1"/>
</dbReference>
<dbReference type="PANTHER" id="PTHR32294:SF4">
    <property type="entry name" value="ERROR-PRONE DNA POLYMERASE"/>
    <property type="match status" value="1"/>
</dbReference>
<evidence type="ECO:0000256" key="9">
    <source>
        <dbReference type="ARBA" id="ARBA00022763"/>
    </source>
</evidence>
<dbReference type="GO" id="GO:0005737">
    <property type="term" value="C:cytoplasm"/>
    <property type="evidence" value="ECO:0007669"/>
    <property type="project" value="UniProtKB-SubCell"/>
</dbReference>
<dbReference type="InterPro" id="IPR012340">
    <property type="entry name" value="NA-bd_OB-fold"/>
</dbReference>
<dbReference type="OrthoDB" id="9803237at2"/>
<keyword evidence="16" id="KW-1185">Reference proteome</keyword>
<comment type="similarity">
    <text evidence="2 13">Belongs to the DNA polymerase type-C family. DnaE2 subfamily.</text>
</comment>
<proteinExistence type="inferred from homology"/>
<comment type="function">
    <text evidence="13">DNA polymerase involved in damage-induced mutagenesis and translesion synthesis (TLS). It is not the major replicative DNA polymerase.</text>
</comment>
<dbReference type="EMBL" id="SMAF01000013">
    <property type="protein sequence ID" value="TCS97365.1"/>
    <property type="molecule type" value="Genomic_DNA"/>
</dbReference>
<dbReference type="GO" id="GO:0006281">
    <property type="term" value="P:DNA repair"/>
    <property type="evidence" value="ECO:0007669"/>
    <property type="project" value="UniProtKB-UniRule"/>
</dbReference>
<dbReference type="SMART" id="SM00481">
    <property type="entry name" value="POLIIIAc"/>
    <property type="match status" value="1"/>
</dbReference>
<evidence type="ECO:0000256" key="10">
    <source>
        <dbReference type="ARBA" id="ARBA00022932"/>
    </source>
</evidence>
<dbReference type="NCBIfam" id="NF004225">
    <property type="entry name" value="PRK05672.1"/>
    <property type="match status" value="1"/>
</dbReference>
<accession>A0A4R3LDE1</accession>
<keyword evidence="8 13" id="KW-0235">DNA replication</keyword>
<evidence type="ECO:0000256" key="8">
    <source>
        <dbReference type="ARBA" id="ARBA00022705"/>
    </source>
</evidence>
<comment type="catalytic activity">
    <reaction evidence="12 13">
        <text>DNA(n) + a 2'-deoxyribonucleoside 5'-triphosphate = DNA(n+1) + diphosphate</text>
        <dbReference type="Rhea" id="RHEA:22508"/>
        <dbReference type="Rhea" id="RHEA-COMP:17339"/>
        <dbReference type="Rhea" id="RHEA-COMP:17340"/>
        <dbReference type="ChEBI" id="CHEBI:33019"/>
        <dbReference type="ChEBI" id="CHEBI:61560"/>
        <dbReference type="ChEBI" id="CHEBI:173112"/>
        <dbReference type="EC" id="2.7.7.7"/>
    </reaction>
</comment>
<evidence type="ECO:0000256" key="11">
    <source>
        <dbReference type="ARBA" id="ARBA00023204"/>
    </source>
</evidence>
<dbReference type="Pfam" id="PF07733">
    <property type="entry name" value="DNA_pol3_alpha"/>
    <property type="match status" value="1"/>
</dbReference>
<comment type="subcellular location">
    <subcellularLocation>
        <location evidence="1 13">Cytoplasm</location>
    </subcellularLocation>
</comment>
<dbReference type="Proteomes" id="UP000294599">
    <property type="component" value="Unassembled WGS sequence"/>
</dbReference>
<evidence type="ECO:0000313" key="15">
    <source>
        <dbReference type="EMBL" id="TCS97365.1"/>
    </source>
</evidence>
<protein>
    <recommendedName>
        <fullName evidence="4 13">Error-prone DNA polymerase</fullName>
        <ecNumber evidence="3 13">2.7.7.7</ecNumber>
    </recommendedName>
</protein>
<dbReference type="InterPro" id="IPR016195">
    <property type="entry name" value="Pol/histidinol_Pase-like"/>
</dbReference>
<dbReference type="InterPro" id="IPR004805">
    <property type="entry name" value="DnaE2/DnaE/PolC"/>
</dbReference>
<dbReference type="InterPro" id="IPR023073">
    <property type="entry name" value="DnaE2"/>
</dbReference>
<evidence type="ECO:0000256" key="5">
    <source>
        <dbReference type="ARBA" id="ARBA00022490"/>
    </source>
</evidence>
<evidence type="ECO:0000256" key="1">
    <source>
        <dbReference type="ARBA" id="ARBA00004496"/>
    </source>
</evidence>
<keyword evidence="7 13" id="KW-0548">Nucleotidyltransferase</keyword>
<dbReference type="InterPro" id="IPR029460">
    <property type="entry name" value="DNAPol_HHH"/>
</dbReference>
<evidence type="ECO:0000256" key="3">
    <source>
        <dbReference type="ARBA" id="ARBA00012417"/>
    </source>
</evidence>
<dbReference type="InterPro" id="IPR011708">
    <property type="entry name" value="DNA_pol3_alpha_NTPase_dom"/>
</dbReference>
<evidence type="ECO:0000256" key="13">
    <source>
        <dbReference type="HAMAP-Rule" id="MF_01902"/>
    </source>
</evidence>
<gene>
    <name evidence="13" type="primary">dnaE2</name>
    <name evidence="15" type="ORF">EDC25_11338</name>
</gene>
<feature type="domain" description="Polymerase/histidinol phosphatase N-terminal" evidence="14">
    <location>
        <begin position="43"/>
        <end position="110"/>
    </location>
</feature>
<dbReference type="GO" id="GO:0003676">
    <property type="term" value="F:nucleic acid binding"/>
    <property type="evidence" value="ECO:0007669"/>
    <property type="project" value="InterPro"/>
</dbReference>
<reference evidence="15 16" key="1">
    <citation type="submission" date="2019-03" db="EMBL/GenBank/DDBJ databases">
        <title>Genomic Encyclopedia of Type Strains, Phase IV (KMG-IV): sequencing the most valuable type-strain genomes for metagenomic binning, comparative biology and taxonomic classification.</title>
        <authorList>
            <person name="Goeker M."/>
        </authorList>
    </citation>
    <scope>NUCLEOTIDE SEQUENCE [LARGE SCALE GENOMIC DNA]</scope>
    <source>
        <strain evidence="15 16">DSM 21944</strain>
    </source>
</reference>
<evidence type="ECO:0000256" key="4">
    <source>
        <dbReference type="ARBA" id="ARBA00017273"/>
    </source>
</evidence>
<dbReference type="PANTHER" id="PTHR32294">
    <property type="entry name" value="DNA POLYMERASE III SUBUNIT ALPHA"/>
    <property type="match status" value="1"/>
</dbReference>
<keyword evidence="9 13" id="KW-0227">DNA damage</keyword>
<dbReference type="InterPro" id="IPR003141">
    <property type="entry name" value="Pol/His_phosphatase_N"/>
</dbReference>
<dbReference type="CDD" id="cd04485">
    <property type="entry name" value="DnaE_OBF"/>
    <property type="match status" value="1"/>
</dbReference>
<keyword evidence="5 13" id="KW-0963">Cytoplasm</keyword>
<dbReference type="HAMAP" id="MF_01902">
    <property type="entry name" value="DNApol_error_prone"/>
    <property type="match status" value="1"/>
</dbReference>
<dbReference type="InterPro" id="IPR040982">
    <property type="entry name" value="DNA_pol3_finger"/>
</dbReference>
<dbReference type="EC" id="2.7.7.7" evidence="3 13"/>
<dbReference type="GO" id="GO:0006260">
    <property type="term" value="P:DNA replication"/>
    <property type="evidence" value="ECO:0007669"/>
    <property type="project" value="UniProtKB-KW"/>
</dbReference>
<dbReference type="InterPro" id="IPR004013">
    <property type="entry name" value="PHP_dom"/>
</dbReference>
<dbReference type="Pfam" id="PF17657">
    <property type="entry name" value="DNA_pol3_finger"/>
    <property type="match status" value="1"/>
</dbReference>
<dbReference type="Pfam" id="PF01336">
    <property type="entry name" value="tRNA_anti-codon"/>
    <property type="match status" value="1"/>
</dbReference>
<comment type="caution">
    <text evidence="15">The sequence shown here is derived from an EMBL/GenBank/DDBJ whole genome shotgun (WGS) entry which is preliminary data.</text>
</comment>
<dbReference type="Gene3D" id="2.40.50.140">
    <property type="entry name" value="Nucleic acid-binding proteins"/>
    <property type="match status" value="1"/>
</dbReference>
<sequence>MRTHSSAAATVTPLHRTRRAAIPHAHTDASCTATSPSPEPGYAELHCLSAFSFGRGASSATELFERARELGYAALAITDECTLAGIVRALEASERTGLPLIVGSSFRLACGLRCVLLCEDLAGYQRLCQLITTARRRCDKGRYELQRGDLEDGDNTGLLALWLPGTHPDPDEAQWLRARFPDRTWLAVELHREHDDEARLRQLLDFAAMHGLPCVASGDVHMHLRSRRALQDALTAIRLNTTLAEAGTRLFGNGERHLRSRRALAAIHPPALLAETLRIAARCRFNLRDVHYQYPRELVPAGHTPTSWLRALTAEGARRRWPQGLPEAIHARIEHELAIIARLRYEAFFLTVQDIVREARERGILCQGRGSAANSAVCYALGITAVNPEHHQLLFGRFISEERNEPPDIDVDFEHERREEIIQYVYGKYGRERAALAATVIRWQPRSAVRELAKVLGLSRDQQDALSHAFGRGQGGVDIDLRLREAGVDPESPLIRRLLWLLPQLIGLPRHLSQHVGGFVIADQPLWQLVPVENAAMAERSIIQWDKDDLEELKLLKVDVLALGMLSCLRRCLDSYTRLRGRPLELATIPADDRATYDMLQRGDSIGVFQVESRAQMAMLPRLKPACFYDLVVQVAIVRPGPIQGGMVHPYLRRRSGAEKVDYPSAAVKGVLHRTLGVPIFQEQVMALAMVAAGFSEGEADQLRRSMAAWKRRGGLEKWRTRILEGMAANGYDDDYAERIFEQIKGFGDYGFPESHAASFALLTYVSAWFKCHEPAIFFAALLDSLPMGFYAPAQLVAQARRDGVPVLPVDVRASGAGSLLVPDATGRLALRLGLDRVNGLGCEAIERLLAARAQAPFRDVGDLARRAGLDRRTLQVLAQAGALRQLAGHRHRAAWAIAGTEAARSGLALADDSAREARVTLRPPGFADDIHADYAGLGFSLQGHPLQLLRPRLHARGVLRAKDLEDRGHGQSVRVAGLVTTRQRPGTASGVTFVTLEDETGLVNLIVWPAIALRDRRALLESSLLGVRGTLQFAEGVRHVIAERLYNLSDRLPGLRSESRDFQ</sequence>
<evidence type="ECO:0000256" key="2">
    <source>
        <dbReference type="ARBA" id="ARBA00007391"/>
    </source>
</evidence>
<dbReference type="Pfam" id="PF14579">
    <property type="entry name" value="HHH_6"/>
    <property type="match status" value="1"/>
</dbReference>
<evidence type="ECO:0000256" key="6">
    <source>
        <dbReference type="ARBA" id="ARBA00022679"/>
    </source>
</evidence>
<dbReference type="Gene3D" id="3.20.20.140">
    <property type="entry name" value="Metal-dependent hydrolases"/>
    <property type="match status" value="1"/>
</dbReference>
<evidence type="ECO:0000256" key="7">
    <source>
        <dbReference type="ARBA" id="ARBA00022695"/>
    </source>
</evidence>
<keyword evidence="10 13" id="KW-0239">DNA-directed DNA polymerase</keyword>
<keyword evidence="11 13" id="KW-0234">DNA repair</keyword>
<dbReference type="Pfam" id="PF02811">
    <property type="entry name" value="PHP"/>
    <property type="match status" value="1"/>
</dbReference>
<dbReference type="SUPFAM" id="SSF89550">
    <property type="entry name" value="PHP domain-like"/>
    <property type="match status" value="1"/>
</dbReference>
<evidence type="ECO:0000256" key="12">
    <source>
        <dbReference type="ARBA" id="ARBA00049244"/>
    </source>
</evidence>
<dbReference type="AlphaFoldDB" id="A0A4R3LDE1"/>
<evidence type="ECO:0000313" key="16">
    <source>
        <dbReference type="Proteomes" id="UP000294599"/>
    </source>
</evidence>
<dbReference type="CDD" id="cd07434">
    <property type="entry name" value="PHP_PolIIIA_DnaE2"/>
    <property type="match status" value="1"/>
</dbReference>
<dbReference type="GO" id="GO:0003887">
    <property type="term" value="F:DNA-directed DNA polymerase activity"/>
    <property type="evidence" value="ECO:0007669"/>
    <property type="project" value="UniProtKB-UniRule"/>
</dbReference>
<dbReference type="RefSeq" id="WP_123521123.1">
    <property type="nucleotide sequence ID" value="NZ_JBHLWF010000085.1"/>
</dbReference>